<dbReference type="STRING" id="257708.RGI145_02300"/>
<evidence type="ECO:0000313" key="5">
    <source>
        <dbReference type="Proteomes" id="UP000185494"/>
    </source>
</evidence>
<dbReference type="Proteomes" id="UP000185494">
    <property type="component" value="Chromosome 1"/>
</dbReference>
<dbReference type="RefSeq" id="WP_075797070.1">
    <property type="nucleotide sequence ID" value="NZ_CP015583.1"/>
</dbReference>
<dbReference type="Gene3D" id="3.40.50.150">
    <property type="entry name" value="Vaccinia Virus protein VP39"/>
    <property type="match status" value="1"/>
</dbReference>
<dbReference type="Pfam" id="PF05050">
    <property type="entry name" value="Methyltransf_21"/>
    <property type="match status" value="1"/>
</dbReference>
<keyword evidence="1" id="KW-0175">Coiled coil</keyword>
<reference evidence="4 5" key="1">
    <citation type="submission" date="2016-05" db="EMBL/GenBank/DDBJ databases">
        <title>Complete Genome and Methylome Analysis of Psychrotrophic Bacterial Isolates from Antarctic Lake Untersee.</title>
        <authorList>
            <person name="Fomenkov A."/>
            <person name="Akimov V.N."/>
            <person name="Vasilyeva L.V."/>
            <person name="Andersen D."/>
            <person name="Vincze T."/>
            <person name="Roberts R.J."/>
        </authorList>
    </citation>
    <scope>NUCLEOTIDE SEQUENCE [LARGE SCALE GENOMIC DNA]</scope>
    <source>
        <strain evidence="4 5">U14-5</strain>
    </source>
</reference>
<evidence type="ECO:0000256" key="2">
    <source>
        <dbReference type="SAM" id="MobiDB-lite"/>
    </source>
</evidence>
<feature type="region of interest" description="Disordered" evidence="2">
    <location>
        <begin position="252"/>
        <end position="304"/>
    </location>
</feature>
<dbReference type="NCBIfam" id="TIGR01444">
    <property type="entry name" value="fkbM_fam"/>
    <property type="match status" value="1"/>
</dbReference>
<dbReference type="InterPro" id="IPR029063">
    <property type="entry name" value="SAM-dependent_MTases_sf"/>
</dbReference>
<name>A0A1L7ABF1_9PROT</name>
<gene>
    <name evidence="4" type="ORF">RGI145_02300</name>
</gene>
<dbReference type="SUPFAM" id="SSF53335">
    <property type="entry name" value="S-adenosyl-L-methionine-dependent methyltransferases"/>
    <property type="match status" value="1"/>
</dbReference>
<dbReference type="EMBL" id="CP015583">
    <property type="protein sequence ID" value="APT56116.1"/>
    <property type="molecule type" value="Genomic_DNA"/>
</dbReference>
<organism evidence="4 5">
    <name type="scientific">Roseomonas gilardii</name>
    <dbReference type="NCBI Taxonomy" id="257708"/>
    <lineage>
        <taxon>Bacteria</taxon>
        <taxon>Pseudomonadati</taxon>
        <taxon>Pseudomonadota</taxon>
        <taxon>Alphaproteobacteria</taxon>
        <taxon>Acetobacterales</taxon>
        <taxon>Roseomonadaceae</taxon>
        <taxon>Roseomonas</taxon>
    </lineage>
</organism>
<proteinExistence type="predicted"/>
<evidence type="ECO:0000256" key="1">
    <source>
        <dbReference type="SAM" id="Coils"/>
    </source>
</evidence>
<protein>
    <recommendedName>
        <fullName evidence="3">Methyltransferase FkbM domain-containing protein</fullName>
    </recommendedName>
</protein>
<accession>A0A1L7ABF1</accession>
<evidence type="ECO:0000313" key="4">
    <source>
        <dbReference type="EMBL" id="APT56116.1"/>
    </source>
</evidence>
<feature type="domain" description="Methyltransferase FkbM" evidence="3">
    <location>
        <begin position="29"/>
        <end position="192"/>
    </location>
</feature>
<dbReference type="KEGG" id="rgi:RGI145_02300"/>
<evidence type="ECO:0000259" key="3">
    <source>
        <dbReference type="Pfam" id="PF05050"/>
    </source>
</evidence>
<dbReference type="AlphaFoldDB" id="A0A1L7ABF1"/>
<dbReference type="InterPro" id="IPR006342">
    <property type="entry name" value="FkbM_mtfrase"/>
</dbReference>
<sequence>MDLISYAQNQEDVMLWRALQRVENGFYIDVGAAHPEDLSVTRLFYDHGWSGINLEPNNAYFAELQAHRGRDINLPVCATAEPGERVFHEIPGTGLSTLDTSVAEEHARKGWELKERRVPGLTLAQICEQYRPDGPIHFLKIDVEGGEAEVLQGADFSRFRPWILLIEATRPLSQEPDHAVWENGLLAQGYRFAWFDGLNRFYVADERAAALLPYFTVQPNVFDGFLRAADLLQRHRDSETYAANEREARLRAEADRDRVEQARQKAEADRDHAEQARQKAEADRDQAEQARRKAEADRDRAEMASQKAEEAHALLLTAHKAALSSLEEAGTRRGEAEQRALSLREKMAGLEEALRDAGARARQMEQKAAAAGERERKAHAEYMVLRETLIAQTASAAEGTGIRIGQALEHADAAHRRLSEVMEERAQLEARLQEAEHRYVAAEVMNRAYHTSTSWRLTRPLRGVIYLLRRQIGLKDVGLYASRRVLPKLRGVHAGDDAKQVQGITEMPAPDETPALALPLPEVPSPAEAMPAREQDLSLRGQYVRRLLSHRLSSDARQGHPIMPAG</sequence>
<feature type="coiled-coil region" evidence="1">
    <location>
        <begin position="411"/>
        <end position="445"/>
    </location>
</feature>